<organism evidence="1 2">
    <name type="scientific">Lasiodiplodia mahajangana</name>
    <dbReference type="NCBI Taxonomy" id="1108764"/>
    <lineage>
        <taxon>Eukaryota</taxon>
        <taxon>Fungi</taxon>
        <taxon>Dikarya</taxon>
        <taxon>Ascomycota</taxon>
        <taxon>Pezizomycotina</taxon>
        <taxon>Dothideomycetes</taxon>
        <taxon>Dothideomycetes incertae sedis</taxon>
        <taxon>Botryosphaeriales</taxon>
        <taxon>Botryosphaeriaceae</taxon>
        <taxon>Lasiodiplodia</taxon>
    </lineage>
</organism>
<protein>
    <submittedName>
        <fullName evidence="1">Uncharacterized protein</fullName>
    </submittedName>
</protein>
<name>A0ACC2JND8_9PEZI</name>
<reference evidence="1" key="1">
    <citation type="submission" date="2022-12" db="EMBL/GenBank/DDBJ databases">
        <title>Genome Sequence of Lasiodiplodia mahajangana.</title>
        <authorList>
            <person name="Buettner E."/>
        </authorList>
    </citation>
    <scope>NUCLEOTIDE SEQUENCE</scope>
    <source>
        <strain evidence="1">VT137</strain>
    </source>
</reference>
<sequence length="200" mass="21040">MRDSRHSSSLSAEYNNNFNNHYPPQGGQGNDPFQPLASQNRTGGGSFRGGYGAGGSPSMGNQMYGQYNPQQGQMGPGDGYRGYDSSRDHSYTQSGNQQSQADSRPYQQSNQQGQNWGTFGPGMSQGYQPAGPSQYGQEYQQGPQGQIPQGQQHQGQPQFGRGMQNQPIPGVDPSIQSQFSGGGLGGGPQGGGSVPGSLGN</sequence>
<accession>A0ACC2JND8</accession>
<dbReference type="EMBL" id="JAPUUL010000902">
    <property type="protein sequence ID" value="KAJ8128971.1"/>
    <property type="molecule type" value="Genomic_DNA"/>
</dbReference>
<proteinExistence type="predicted"/>
<dbReference type="Proteomes" id="UP001153332">
    <property type="component" value="Unassembled WGS sequence"/>
</dbReference>
<gene>
    <name evidence="1" type="ORF">O1611_g4660</name>
</gene>
<keyword evidence="2" id="KW-1185">Reference proteome</keyword>
<evidence type="ECO:0000313" key="1">
    <source>
        <dbReference type="EMBL" id="KAJ8128971.1"/>
    </source>
</evidence>
<comment type="caution">
    <text evidence="1">The sequence shown here is derived from an EMBL/GenBank/DDBJ whole genome shotgun (WGS) entry which is preliminary data.</text>
</comment>
<evidence type="ECO:0000313" key="2">
    <source>
        <dbReference type="Proteomes" id="UP001153332"/>
    </source>
</evidence>